<dbReference type="RefSeq" id="WP_169095590.1">
    <property type="nucleotide sequence ID" value="NZ_JABBVZ010000001.1"/>
</dbReference>
<evidence type="ECO:0000256" key="1">
    <source>
        <dbReference type="ARBA" id="ARBA00004141"/>
    </source>
</evidence>
<evidence type="ECO:0000256" key="3">
    <source>
        <dbReference type="ARBA" id="ARBA00022692"/>
    </source>
</evidence>
<reference evidence="7 8" key="1">
    <citation type="submission" date="2020-04" db="EMBL/GenBank/DDBJ databases">
        <authorList>
            <person name="Zhang R."/>
            <person name="Schippers A."/>
        </authorList>
    </citation>
    <scope>NUCLEOTIDE SEQUENCE [LARGE SCALE GENOMIC DNA]</scope>
    <source>
        <strain evidence="7 8">DSM 109850</strain>
    </source>
</reference>
<dbReference type="PANTHER" id="PTHR12608">
    <property type="entry name" value="TRANSMEMBRANE PROTEIN HTP-1 RELATED"/>
    <property type="match status" value="1"/>
</dbReference>
<comment type="similarity">
    <text evidence="2 6">Belongs to the GDT1 family.</text>
</comment>
<evidence type="ECO:0000256" key="6">
    <source>
        <dbReference type="RuleBase" id="RU365102"/>
    </source>
</evidence>
<comment type="caution">
    <text evidence="7">The sequence shown here is derived from an EMBL/GenBank/DDBJ whole genome shotgun (WGS) entry which is preliminary data.</text>
</comment>
<evidence type="ECO:0000313" key="8">
    <source>
        <dbReference type="Proteomes" id="UP000533476"/>
    </source>
</evidence>
<feature type="transmembrane region" description="Helical" evidence="6">
    <location>
        <begin position="172"/>
        <end position="190"/>
    </location>
</feature>
<keyword evidence="3 6" id="KW-0812">Transmembrane</keyword>
<gene>
    <name evidence="7" type="ORF">HIJ39_00520</name>
</gene>
<feature type="transmembrane region" description="Helical" evidence="6">
    <location>
        <begin position="135"/>
        <end position="160"/>
    </location>
</feature>
<comment type="subcellular location">
    <subcellularLocation>
        <location evidence="1 6">Membrane</location>
        <topology evidence="1 6">Multi-pass membrane protein</topology>
    </subcellularLocation>
</comment>
<keyword evidence="4 6" id="KW-1133">Transmembrane helix</keyword>
<protein>
    <recommendedName>
        <fullName evidence="6">GDT1 family protein</fullName>
    </recommendedName>
</protein>
<dbReference type="PANTHER" id="PTHR12608:SF1">
    <property type="entry name" value="TRANSMEMBRANE PROTEIN 165"/>
    <property type="match status" value="1"/>
</dbReference>
<accession>A0A7Y0L098</accession>
<evidence type="ECO:0000256" key="2">
    <source>
        <dbReference type="ARBA" id="ARBA00009190"/>
    </source>
</evidence>
<proteinExistence type="inferred from homology"/>
<sequence>MTWTLMFASLYLAELPDKTSLATLALLRRHNPLWVWMGAGLALVAQTVIAVGAGRLLALVPRNLLNWIETLLFLAFAVWLWRSAGKPDEAPEDQTVKGRGSTVGRIFLFVFAAEFLDLTQMATIAFSAHHPQQSLAIGVMAAVALLSANATVIGFGRVILRYIPGSWIERGAALLFGAIGVAIGLGQLGVGL</sequence>
<feature type="transmembrane region" description="Helical" evidence="6">
    <location>
        <begin position="33"/>
        <end position="58"/>
    </location>
</feature>
<keyword evidence="8" id="KW-1185">Reference proteome</keyword>
<evidence type="ECO:0000313" key="7">
    <source>
        <dbReference type="EMBL" id="NMP20845.1"/>
    </source>
</evidence>
<name>A0A7Y0L098_9FIRM</name>
<dbReference type="Proteomes" id="UP000533476">
    <property type="component" value="Unassembled WGS sequence"/>
</dbReference>
<dbReference type="AlphaFoldDB" id="A0A7Y0L098"/>
<organism evidence="7 8">
    <name type="scientific">Sulfobacillus harzensis</name>
    <dbReference type="NCBI Taxonomy" id="2729629"/>
    <lineage>
        <taxon>Bacteria</taxon>
        <taxon>Bacillati</taxon>
        <taxon>Bacillota</taxon>
        <taxon>Clostridia</taxon>
        <taxon>Eubacteriales</taxon>
        <taxon>Clostridiales Family XVII. Incertae Sedis</taxon>
        <taxon>Sulfobacillus</taxon>
    </lineage>
</organism>
<evidence type="ECO:0000256" key="5">
    <source>
        <dbReference type="ARBA" id="ARBA00023136"/>
    </source>
</evidence>
<dbReference type="InterPro" id="IPR001727">
    <property type="entry name" value="GDT1-like"/>
</dbReference>
<evidence type="ECO:0000256" key="4">
    <source>
        <dbReference type="ARBA" id="ARBA00022989"/>
    </source>
</evidence>
<feature type="transmembrane region" description="Helical" evidence="6">
    <location>
        <begin position="64"/>
        <end position="81"/>
    </location>
</feature>
<keyword evidence="5 6" id="KW-0472">Membrane</keyword>
<dbReference type="Pfam" id="PF01169">
    <property type="entry name" value="GDT1"/>
    <property type="match status" value="2"/>
</dbReference>
<dbReference type="EMBL" id="JABBVZ010000001">
    <property type="protein sequence ID" value="NMP20845.1"/>
    <property type="molecule type" value="Genomic_DNA"/>
</dbReference>
<feature type="transmembrane region" description="Helical" evidence="6">
    <location>
        <begin position="106"/>
        <end position="129"/>
    </location>
</feature>
<dbReference type="GO" id="GO:0046873">
    <property type="term" value="F:metal ion transmembrane transporter activity"/>
    <property type="evidence" value="ECO:0007669"/>
    <property type="project" value="InterPro"/>
</dbReference>
<dbReference type="GO" id="GO:0016020">
    <property type="term" value="C:membrane"/>
    <property type="evidence" value="ECO:0007669"/>
    <property type="project" value="UniProtKB-SubCell"/>
</dbReference>